<keyword evidence="4" id="KW-0804">Transcription</keyword>
<dbReference type="SUPFAM" id="SSF54171">
    <property type="entry name" value="DNA-binding domain"/>
    <property type="match status" value="1"/>
</dbReference>
<dbReference type="PROSITE" id="PS51032">
    <property type="entry name" value="AP2_ERF"/>
    <property type="match status" value="1"/>
</dbReference>
<evidence type="ECO:0000313" key="9">
    <source>
        <dbReference type="Proteomes" id="UP001418222"/>
    </source>
</evidence>
<dbReference type="GO" id="GO:0005634">
    <property type="term" value="C:nucleus"/>
    <property type="evidence" value="ECO:0007669"/>
    <property type="project" value="UniProtKB-SubCell"/>
</dbReference>
<dbReference type="Proteomes" id="UP001418222">
    <property type="component" value="Unassembled WGS sequence"/>
</dbReference>
<keyword evidence="9" id="KW-1185">Reference proteome</keyword>
<reference evidence="8 9" key="1">
    <citation type="journal article" date="2022" name="Nat. Plants">
        <title>Genomes of leafy and leafless Platanthera orchids illuminate the evolution of mycoheterotrophy.</title>
        <authorList>
            <person name="Li M.H."/>
            <person name="Liu K.W."/>
            <person name="Li Z."/>
            <person name="Lu H.C."/>
            <person name="Ye Q.L."/>
            <person name="Zhang D."/>
            <person name="Wang J.Y."/>
            <person name="Li Y.F."/>
            <person name="Zhong Z.M."/>
            <person name="Liu X."/>
            <person name="Yu X."/>
            <person name="Liu D.K."/>
            <person name="Tu X.D."/>
            <person name="Liu B."/>
            <person name="Hao Y."/>
            <person name="Liao X.Y."/>
            <person name="Jiang Y.T."/>
            <person name="Sun W.H."/>
            <person name="Chen J."/>
            <person name="Chen Y.Q."/>
            <person name="Ai Y."/>
            <person name="Zhai J.W."/>
            <person name="Wu S.S."/>
            <person name="Zhou Z."/>
            <person name="Hsiao Y.Y."/>
            <person name="Wu W.L."/>
            <person name="Chen Y.Y."/>
            <person name="Lin Y.F."/>
            <person name="Hsu J.L."/>
            <person name="Li C.Y."/>
            <person name="Wang Z.W."/>
            <person name="Zhao X."/>
            <person name="Zhong W.Y."/>
            <person name="Ma X.K."/>
            <person name="Ma L."/>
            <person name="Huang J."/>
            <person name="Chen G.Z."/>
            <person name="Huang M.Z."/>
            <person name="Huang L."/>
            <person name="Peng D.H."/>
            <person name="Luo Y.B."/>
            <person name="Zou S.Q."/>
            <person name="Chen S.P."/>
            <person name="Lan S."/>
            <person name="Tsai W.C."/>
            <person name="Van de Peer Y."/>
            <person name="Liu Z.J."/>
        </authorList>
    </citation>
    <scope>NUCLEOTIDE SEQUENCE [LARGE SCALE GENOMIC DNA]</scope>
    <source>
        <strain evidence="8">Lor287</strain>
    </source>
</reference>
<dbReference type="PANTHER" id="PTHR31677">
    <property type="entry name" value="AP2 DOMAIN CLASS TRANSCRIPTION FACTOR"/>
    <property type="match status" value="1"/>
</dbReference>
<dbReference type="CDD" id="cd00018">
    <property type="entry name" value="AP2"/>
    <property type="match status" value="1"/>
</dbReference>
<dbReference type="PRINTS" id="PR00367">
    <property type="entry name" value="ETHRSPELEMNT"/>
</dbReference>
<evidence type="ECO:0000259" key="7">
    <source>
        <dbReference type="PROSITE" id="PS51032"/>
    </source>
</evidence>
<dbReference type="GO" id="GO:0003677">
    <property type="term" value="F:DNA binding"/>
    <property type="evidence" value="ECO:0007669"/>
    <property type="project" value="UniProtKB-KW"/>
</dbReference>
<comment type="subcellular location">
    <subcellularLocation>
        <location evidence="1">Nucleus</location>
    </subcellularLocation>
</comment>
<dbReference type="InterPro" id="IPR001471">
    <property type="entry name" value="AP2/ERF_dom"/>
</dbReference>
<sequence length="257" mass="27586">MAMTPREKGAGTERSSGVGIPSPCDGVGKEKHFRGVRKRPWGRYAAEIRDPGKKSRVWLGTFDTAEQAAKAYDTAAREFRGSKAKTNFPFSDSYKSEGAIIVGAGGAAGSPSSHSSTVESSVREVITSLPPLATPLSPQEFDLLHPGISRFPFQHFPATAFPKGAAAALVQPLFFLDSFIRSGKAAALAGTVTIAEHHRNHHLRVLKPRVEFNALVNSGLQSDSDSSSVVDLRPSSPSMRFRTFDLDLNLPPPSETA</sequence>
<evidence type="ECO:0000256" key="3">
    <source>
        <dbReference type="ARBA" id="ARBA00023125"/>
    </source>
</evidence>
<comment type="caution">
    <text evidence="8">The sequence shown here is derived from an EMBL/GenBank/DDBJ whole genome shotgun (WGS) entry which is preliminary data.</text>
</comment>
<evidence type="ECO:0000313" key="8">
    <source>
        <dbReference type="EMBL" id="KAK8918846.1"/>
    </source>
</evidence>
<name>A0AAP0AXR2_9ASPA</name>
<proteinExistence type="predicted"/>
<evidence type="ECO:0000256" key="4">
    <source>
        <dbReference type="ARBA" id="ARBA00023163"/>
    </source>
</evidence>
<evidence type="ECO:0000256" key="5">
    <source>
        <dbReference type="ARBA" id="ARBA00023242"/>
    </source>
</evidence>
<organism evidence="8 9">
    <name type="scientific">Platanthera zijinensis</name>
    <dbReference type="NCBI Taxonomy" id="2320716"/>
    <lineage>
        <taxon>Eukaryota</taxon>
        <taxon>Viridiplantae</taxon>
        <taxon>Streptophyta</taxon>
        <taxon>Embryophyta</taxon>
        <taxon>Tracheophyta</taxon>
        <taxon>Spermatophyta</taxon>
        <taxon>Magnoliopsida</taxon>
        <taxon>Liliopsida</taxon>
        <taxon>Asparagales</taxon>
        <taxon>Orchidaceae</taxon>
        <taxon>Orchidoideae</taxon>
        <taxon>Orchideae</taxon>
        <taxon>Orchidinae</taxon>
        <taxon>Platanthera</taxon>
    </lineage>
</organism>
<evidence type="ECO:0000256" key="6">
    <source>
        <dbReference type="SAM" id="MobiDB-lite"/>
    </source>
</evidence>
<feature type="domain" description="AP2/ERF" evidence="7">
    <location>
        <begin position="32"/>
        <end position="89"/>
    </location>
</feature>
<dbReference type="GO" id="GO:0003700">
    <property type="term" value="F:DNA-binding transcription factor activity"/>
    <property type="evidence" value="ECO:0007669"/>
    <property type="project" value="InterPro"/>
</dbReference>
<dbReference type="SMART" id="SM00380">
    <property type="entry name" value="AP2"/>
    <property type="match status" value="1"/>
</dbReference>
<dbReference type="EMBL" id="JBBWWQ010000019">
    <property type="protein sequence ID" value="KAK8918846.1"/>
    <property type="molecule type" value="Genomic_DNA"/>
</dbReference>
<keyword evidence="3" id="KW-0238">DNA-binding</keyword>
<dbReference type="InterPro" id="IPR036955">
    <property type="entry name" value="AP2/ERF_dom_sf"/>
</dbReference>
<dbReference type="AlphaFoldDB" id="A0AAP0AXR2"/>
<keyword evidence="2" id="KW-0805">Transcription regulation</keyword>
<evidence type="ECO:0000256" key="1">
    <source>
        <dbReference type="ARBA" id="ARBA00004123"/>
    </source>
</evidence>
<dbReference type="Gene3D" id="3.30.730.10">
    <property type="entry name" value="AP2/ERF domain"/>
    <property type="match status" value="1"/>
</dbReference>
<evidence type="ECO:0000256" key="2">
    <source>
        <dbReference type="ARBA" id="ARBA00023015"/>
    </source>
</evidence>
<keyword evidence="5" id="KW-0539">Nucleus</keyword>
<dbReference type="FunFam" id="3.30.730.10:FF:000001">
    <property type="entry name" value="Ethylene-responsive transcription factor 2"/>
    <property type="match status" value="1"/>
</dbReference>
<dbReference type="Pfam" id="PF00847">
    <property type="entry name" value="AP2"/>
    <property type="match status" value="1"/>
</dbReference>
<dbReference type="PANTHER" id="PTHR31677:SF228">
    <property type="entry name" value="ETHYLENE-RESPONSIVE TRANSCRIPTION FACTOR 10-RELATED"/>
    <property type="match status" value="1"/>
</dbReference>
<gene>
    <name evidence="8" type="primary">ERF4</name>
    <name evidence="8" type="ORF">KSP39_PZI021485</name>
</gene>
<feature type="compositionally biased region" description="Basic and acidic residues" evidence="6">
    <location>
        <begin position="1"/>
        <end position="11"/>
    </location>
</feature>
<feature type="region of interest" description="Disordered" evidence="6">
    <location>
        <begin position="1"/>
        <end position="33"/>
    </location>
</feature>
<dbReference type="InterPro" id="IPR016177">
    <property type="entry name" value="DNA-bd_dom_sf"/>
</dbReference>
<accession>A0AAP0AXR2</accession>
<protein>
    <submittedName>
        <fullName evidence="8">Ethylene-responsive transcription factor 4</fullName>
    </submittedName>
</protein>